<feature type="transmembrane region" description="Helical" evidence="1">
    <location>
        <begin position="6"/>
        <end position="23"/>
    </location>
</feature>
<accession>A0A179H2K8</accession>
<comment type="caution">
    <text evidence="2">The sequence shown here is derived from an EMBL/GenBank/DDBJ whole genome shotgun (WGS) entry which is preliminary data.</text>
</comment>
<sequence length="131" mass="14345">MEYSILPPYAFSLACYFVVWVFCDRSATGHQVSAMESGELGFLSLSTALFLARTAESGTRAGFKFPDDVQPARLLGRLAKKLAKILHFAPSSRWGPDRASDRLLLILRPRWIPHVSPAAAAGGRRAGRKLG</sequence>
<keyword evidence="1" id="KW-1133">Transmembrane helix</keyword>
<protein>
    <submittedName>
        <fullName evidence="2">Uncharacterized protein</fullName>
    </submittedName>
</protein>
<keyword evidence="1" id="KW-0472">Membrane</keyword>
<name>A0A179H2K8_PURLI</name>
<keyword evidence="1" id="KW-0812">Transmembrane</keyword>
<reference evidence="2 3" key="1">
    <citation type="submission" date="2016-01" db="EMBL/GenBank/DDBJ databases">
        <title>Biosynthesis of antibiotic leucinostatins and their inhibition on Phytophthora in bio-control Purpureocillium lilacinum.</title>
        <authorList>
            <person name="Wang G."/>
            <person name="Liu Z."/>
            <person name="Lin R."/>
            <person name="Li E."/>
            <person name="Mao Z."/>
            <person name="Ling J."/>
            <person name="Yin W."/>
            <person name="Xie B."/>
        </authorList>
    </citation>
    <scope>NUCLEOTIDE SEQUENCE [LARGE SCALE GENOMIC DNA]</scope>
    <source>
        <strain evidence="2">PLBJ-1</strain>
    </source>
</reference>
<gene>
    <name evidence="2" type="ORF">VFPBJ_02469</name>
</gene>
<evidence type="ECO:0000313" key="2">
    <source>
        <dbReference type="EMBL" id="OAQ83701.1"/>
    </source>
</evidence>
<evidence type="ECO:0000256" key="1">
    <source>
        <dbReference type="SAM" id="Phobius"/>
    </source>
</evidence>
<dbReference type="AlphaFoldDB" id="A0A179H2K8"/>
<proteinExistence type="predicted"/>
<organism evidence="2 3">
    <name type="scientific">Purpureocillium lilacinum</name>
    <name type="common">Paecilomyces lilacinus</name>
    <dbReference type="NCBI Taxonomy" id="33203"/>
    <lineage>
        <taxon>Eukaryota</taxon>
        <taxon>Fungi</taxon>
        <taxon>Dikarya</taxon>
        <taxon>Ascomycota</taxon>
        <taxon>Pezizomycotina</taxon>
        <taxon>Sordariomycetes</taxon>
        <taxon>Hypocreomycetidae</taxon>
        <taxon>Hypocreales</taxon>
        <taxon>Ophiocordycipitaceae</taxon>
        <taxon>Purpureocillium</taxon>
    </lineage>
</organism>
<dbReference type="Proteomes" id="UP000078240">
    <property type="component" value="Unassembled WGS sequence"/>
</dbReference>
<dbReference type="EMBL" id="LSBH01000002">
    <property type="protein sequence ID" value="OAQ83701.1"/>
    <property type="molecule type" value="Genomic_DNA"/>
</dbReference>
<evidence type="ECO:0000313" key="3">
    <source>
        <dbReference type="Proteomes" id="UP000078240"/>
    </source>
</evidence>